<organism evidence="2">
    <name type="scientific">marine sediment metagenome</name>
    <dbReference type="NCBI Taxonomy" id="412755"/>
    <lineage>
        <taxon>unclassified sequences</taxon>
        <taxon>metagenomes</taxon>
        <taxon>ecological metagenomes</taxon>
    </lineage>
</organism>
<dbReference type="EMBL" id="LAZR01045011">
    <property type="protein sequence ID" value="KKL00873.1"/>
    <property type="molecule type" value="Genomic_DNA"/>
</dbReference>
<gene>
    <name evidence="2" type="ORF">LCGC14_2628210</name>
</gene>
<dbReference type="AlphaFoldDB" id="A0A0F9A119"/>
<keyword evidence="1" id="KW-0472">Membrane</keyword>
<accession>A0A0F9A119</accession>
<evidence type="ECO:0000313" key="2">
    <source>
        <dbReference type="EMBL" id="KKL00873.1"/>
    </source>
</evidence>
<keyword evidence="1" id="KW-1133">Transmembrane helix</keyword>
<comment type="caution">
    <text evidence="2">The sequence shown here is derived from an EMBL/GenBank/DDBJ whole genome shotgun (WGS) entry which is preliminary data.</text>
</comment>
<proteinExistence type="predicted"/>
<feature type="transmembrane region" description="Helical" evidence="1">
    <location>
        <begin position="42"/>
        <end position="61"/>
    </location>
</feature>
<keyword evidence="1" id="KW-0812">Transmembrane</keyword>
<name>A0A0F9A119_9ZZZZ</name>
<protein>
    <submittedName>
        <fullName evidence="2">Uncharacterized protein</fullName>
    </submittedName>
</protein>
<sequence>MQESMSERKSIIEVGDEIKSKGVTHKVTAVYRGKYGIAIETVLIAAITLHIGMVGAAFLPYELPPSEVEYNWYGWSAKLWATLSNGQKVGVVTFSRSESRGWGNMDDYDAEWERTLESMKLDKIMEPQSRPFTKQSRPDVL</sequence>
<reference evidence="2" key="1">
    <citation type="journal article" date="2015" name="Nature">
        <title>Complex archaea that bridge the gap between prokaryotes and eukaryotes.</title>
        <authorList>
            <person name="Spang A."/>
            <person name="Saw J.H."/>
            <person name="Jorgensen S.L."/>
            <person name="Zaremba-Niedzwiedzka K."/>
            <person name="Martijn J."/>
            <person name="Lind A.E."/>
            <person name="van Eijk R."/>
            <person name="Schleper C."/>
            <person name="Guy L."/>
            <person name="Ettema T.J."/>
        </authorList>
    </citation>
    <scope>NUCLEOTIDE SEQUENCE</scope>
</reference>
<evidence type="ECO:0000256" key="1">
    <source>
        <dbReference type="SAM" id="Phobius"/>
    </source>
</evidence>